<dbReference type="EMBL" id="FOWE01000003">
    <property type="protein sequence ID" value="SFO09826.1"/>
    <property type="molecule type" value="Genomic_DNA"/>
</dbReference>
<proteinExistence type="predicted"/>
<evidence type="ECO:0000313" key="3">
    <source>
        <dbReference type="Proteomes" id="UP000183642"/>
    </source>
</evidence>
<name>A0A1I5EEY2_9ACTN</name>
<organism evidence="2 3">
    <name type="scientific">Geodermatophilus obscurus</name>
    <dbReference type="NCBI Taxonomy" id="1861"/>
    <lineage>
        <taxon>Bacteria</taxon>
        <taxon>Bacillati</taxon>
        <taxon>Actinomycetota</taxon>
        <taxon>Actinomycetes</taxon>
        <taxon>Geodermatophilales</taxon>
        <taxon>Geodermatophilaceae</taxon>
        <taxon>Geodermatophilus</taxon>
    </lineage>
</organism>
<reference evidence="3" key="1">
    <citation type="submission" date="2016-10" db="EMBL/GenBank/DDBJ databases">
        <authorList>
            <person name="Varghese N."/>
            <person name="Submissions S."/>
        </authorList>
    </citation>
    <scope>NUCLEOTIDE SEQUENCE [LARGE SCALE GENOMIC DNA]</scope>
    <source>
        <strain evidence="3">DSM 43161</strain>
    </source>
</reference>
<keyword evidence="3" id="KW-1185">Reference proteome</keyword>
<dbReference type="Proteomes" id="UP000183642">
    <property type="component" value="Unassembled WGS sequence"/>
</dbReference>
<evidence type="ECO:0000313" key="2">
    <source>
        <dbReference type="EMBL" id="SFO09826.1"/>
    </source>
</evidence>
<sequence>MRSTMPAMTSVGDDPGLPRPAEMSGELRRMALHLETAAVLELRAQRTADPRQVAVLRRRAEQRRQEAARLRERLAACGMALPPRPDRAPAPTAAAP</sequence>
<evidence type="ECO:0000256" key="1">
    <source>
        <dbReference type="SAM" id="MobiDB-lite"/>
    </source>
</evidence>
<accession>A0A1I5EEY2</accession>
<protein>
    <submittedName>
        <fullName evidence="2">Uncharacterized protein</fullName>
    </submittedName>
</protein>
<gene>
    <name evidence="2" type="ORF">SAMN05660359_01374</name>
</gene>
<feature type="region of interest" description="Disordered" evidence="1">
    <location>
        <begin position="1"/>
        <end position="23"/>
    </location>
</feature>
<dbReference type="AlphaFoldDB" id="A0A1I5EEY2"/>